<dbReference type="STRING" id="1131292.BCR24_13700"/>
<dbReference type="Proteomes" id="UP000094469">
    <property type="component" value="Unassembled WGS sequence"/>
</dbReference>
<dbReference type="PANTHER" id="PTHR42939:SF1">
    <property type="entry name" value="ABC TRANSPORTER ATP-BINDING PROTEIN ALBC-RELATED"/>
    <property type="match status" value="1"/>
</dbReference>
<dbReference type="CDD" id="cd03230">
    <property type="entry name" value="ABC_DR_subfamily_A"/>
    <property type="match status" value="1"/>
</dbReference>
<dbReference type="InterPro" id="IPR003439">
    <property type="entry name" value="ABC_transporter-like_ATP-bd"/>
</dbReference>
<sequence>MGKILEIKGVTKYFCEQQVLDELDFSLDEPKVLALVAPNGTGKTTLLNSIANIDQIDEGTIRVFDQPHTDYQLFYKMSYLQDSSILYGHLTGWDHLEFVRKEQGKSKEELQQLILDLDIGTYMKKKVKHYSLGMKQHLLLAIALINQPALLLMDEPLNGLDPDSIIKVRTIIRSLASKGVSMIISSHNLDEIEKVTDNVVFLYEGKLIEKEEVMIDAIEYTIVLKEVEKALSFLSRIDVTCTKLSDYKFVGTFSKQQFSVFRSFCKEQEIELFDCQVTHGQLETIYFNLYEKNSEAQYDI</sequence>
<feature type="domain" description="ABC transporter" evidence="4">
    <location>
        <begin position="5"/>
        <end position="229"/>
    </location>
</feature>
<dbReference type="GO" id="GO:0016887">
    <property type="term" value="F:ATP hydrolysis activity"/>
    <property type="evidence" value="ECO:0007669"/>
    <property type="project" value="InterPro"/>
</dbReference>
<keyword evidence="2" id="KW-0547">Nucleotide-binding</keyword>
<comment type="caution">
    <text evidence="5">The sequence shown here is derived from an EMBL/GenBank/DDBJ whole genome shotgun (WGS) entry which is preliminary data.</text>
</comment>
<dbReference type="EMBL" id="MIKC01000008">
    <property type="protein sequence ID" value="OEG23044.1"/>
    <property type="molecule type" value="Genomic_DNA"/>
</dbReference>
<dbReference type="GO" id="GO:0005524">
    <property type="term" value="F:ATP binding"/>
    <property type="evidence" value="ECO:0007669"/>
    <property type="project" value="UniProtKB-KW"/>
</dbReference>
<keyword evidence="6" id="KW-1185">Reference proteome</keyword>
<dbReference type="SUPFAM" id="SSF52540">
    <property type="entry name" value="P-loop containing nucleoside triphosphate hydrolases"/>
    <property type="match status" value="1"/>
</dbReference>
<dbReference type="SMART" id="SM00382">
    <property type="entry name" value="AAA"/>
    <property type="match status" value="1"/>
</dbReference>
<evidence type="ECO:0000313" key="5">
    <source>
        <dbReference type="EMBL" id="OEG23044.1"/>
    </source>
</evidence>
<dbReference type="InterPro" id="IPR051782">
    <property type="entry name" value="ABC_Transporter_VariousFunc"/>
</dbReference>
<dbReference type="Gene3D" id="3.40.50.300">
    <property type="entry name" value="P-loop containing nucleotide triphosphate hydrolases"/>
    <property type="match status" value="1"/>
</dbReference>
<organism evidence="5 6">
    <name type="scientific">Enterococcus ureilyticus</name>
    <dbReference type="NCBI Taxonomy" id="1131292"/>
    <lineage>
        <taxon>Bacteria</taxon>
        <taxon>Bacillati</taxon>
        <taxon>Bacillota</taxon>
        <taxon>Bacilli</taxon>
        <taxon>Lactobacillales</taxon>
        <taxon>Enterococcaceae</taxon>
        <taxon>Enterococcus</taxon>
    </lineage>
</organism>
<dbReference type="PANTHER" id="PTHR42939">
    <property type="entry name" value="ABC TRANSPORTER ATP-BINDING PROTEIN ALBC-RELATED"/>
    <property type="match status" value="1"/>
</dbReference>
<protein>
    <recommendedName>
        <fullName evidence="4">ABC transporter domain-containing protein</fullName>
    </recommendedName>
</protein>
<accession>A0A1E5HDN6</accession>
<dbReference type="Pfam" id="PF00005">
    <property type="entry name" value="ABC_tran"/>
    <property type="match status" value="1"/>
</dbReference>
<evidence type="ECO:0000256" key="3">
    <source>
        <dbReference type="ARBA" id="ARBA00022840"/>
    </source>
</evidence>
<keyword evidence="1" id="KW-0813">Transport</keyword>
<evidence type="ECO:0000313" key="6">
    <source>
        <dbReference type="Proteomes" id="UP000094469"/>
    </source>
</evidence>
<dbReference type="OrthoDB" id="2365508at2"/>
<gene>
    <name evidence="5" type="ORF">BCR24_13700</name>
</gene>
<evidence type="ECO:0000256" key="2">
    <source>
        <dbReference type="ARBA" id="ARBA00022741"/>
    </source>
</evidence>
<dbReference type="InterPro" id="IPR027417">
    <property type="entry name" value="P-loop_NTPase"/>
</dbReference>
<dbReference type="PROSITE" id="PS50893">
    <property type="entry name" value="ABC_TRANSPORTER_2"/>
    <property type="match status" value="1"/>
</dbReference>
<evidence type="ECO:0000256" key="1">
    <source>
        <dbReference type="ARBA" id="ARBA00022448"/>
    </source>
</evidence>
<dbReference type="RefSeq" id="WP_069639552.1">
    <property type="nucleotide sequence ID" value="NZ_JAFBEZ010000016.1"/>
</dbReference>
<evidence type="ECO:0000259" key="4">
    <source>
        <dbReference type="PROSITE" id="PS50893"/>
    </source>
</evidence>
<proteinExistence type="predicted"/>
<keyword evidence="3" id="KW-0067">ATP-binding</keyword>
<name>A0A1E5HDN6_9ENTE</name>
<dbReference type="AlphaFoldDB" id="A0A1E5HDN6"/>
<dbReference type="InterPro" id="IPR003593">
    <property type="entry name" value="AAA+_ATPase"/>
</dbReference>
<reference evidence="6" key="1">
    <citation type="submission" date="2016-09" db="EMBL/GenBank/DDBJ databases">
        <authorList>
            <person name="Gulvik C.A."/>
        </authorList>
    </citation>
    <scope>NUCLEOTIDE SEQUENCE [LARGE SCALE GENOMIC DNA]</scope>
    <source>
        <strain evidence="6">LMG 26676</strain>
    </source>
</reference>